<keyword evidence="6 16" id="KW-0808">Transferase</keyword>
<dbReference type="Gene3D" id="3.90.470.20">
    <property type="entry name" value="4'-phosphopantetheinyl transferase domain"/>
    <property type="match status" value="1"/>
</dbReference>
<comment type="catalytic activity">
    <reaction evidence="10">
        <text>apo-[aryl-carrier protein] + CoA = holo-[aryl-carrier protein] + adenosine 3',5'-bisphosphate + H(+)</text>
        <dbReference type="Rhea" id="RHEA:48404"/>
        <dbReference type="Rhea" id="RHEA-COMP:15903"/>
        <dbReference type="Rhea" id="RHEA-COMP:17557"/>
        <dbReference type="ChEBI" id="CHEBI:15378"/>
        <dbReference type="ChEBI" id="CHEBI:29999"/>
        <dbReference type="ChEBI" id="CHEBI:57287"/>
        <dbReference type="ChEBI" id="CHEBI:58343"/>
        <dbReference type="ChEBI" id="CHEBI:64479"/>
    </reaction>
</comment>
<reference evidence="16 17" key="1">
    <citation type="submission" date="2017-02" db="EMBL/GenBank/DDBJ databases">
        <authorList>
            <person name="Peterson S.W."/>
        </authorList>
    </citation>
    <scope>NUCLEOTIDE SEQUENCE [LARGE SCALE GENOMIC DNA]</scope>
    <source>
        <strain evidence="16 17">CECT 9027</strain>
    </source>
</reference>
<evidence type="ECO:0000256" key="7">
    <source>
        <dbReference type="ARBA" id="ARBA00023191"/>
    </source>
</evidence>
<dbReference type="GO" id="GO:0009239">
    <property type="term" value="P:enterobactin biosynthetic process"/>
    <property type="evidence" value="ECO:0007669"/>
    <property type="project" value="UniProtKB-UniPathway"/>
</dbReference>
<evidence type="ECO:0000256" key="6">
    <source>
        <dbReference type="ARBA" id="ARBA00022679"/>
    </source>
</evidence>
<dbReference type="PANTHER" id="PTHR38096:SF1">
    <property type="entry name" value="ENTEROBACTIN SYNTHASE COMPONENT D"/>
    <property type="match status" value="1"/>
</dbReference>
<dbReference type="AlphaFoldDB" id="A0A1R4B8A2"/>
<feature type="binding site" evidence="12">
    <location>
        <position position="161"/>
    </location>
    <ligand>
        <name>CoA</name>
        <dbReference type="ChEBI" id="CHEBI:57287"/>
    </ligand>
</feature>
<dbReference type="STRING" id="1918946.VPAL9027_03149"/>
<evidence type="ECO:0000256" key="4">
    <source>
        <dbReference type="ARBA" id="ARBA00011503"/>
    </source>
</evidence>
<dbReference type="Pfam" id="PF01648">
    <property type="entry name" value="ACPS"/>
    <property type="match status" value="1"/>
</dbReference>
<evidence type="ECO:0000256" key="9">
    <source>
        <dbReference type="ARBA" id="ARBA00031996"/>
    </source>
</evidence>
<comment type="subunit">
    <text evidence="4">EntB, EntD, EntE, and EntF form a multienzyme complex called enterobactin synthase.</text>
</comment>
<dbReference type="GO" id="GO:0008897">
    <property type="term" value="F:holo-[acyl-carrier-protein] synthase activity"/>
    <property type="evidence" value="ECO:0007669"/>
    <property type="project" value="InterPro"/>
</dbReference>
<evidence type="ECO:0000256" key="5">
    <source>
        <dbReference type="ARBA" id="ARBA00019087"/>
    </source>
</evidence>
<evidence type="ECO:0000259" key="15">
    <source>
        <dbReference type="Pfam" id="PF17837"/>
    </source>
</evidence>
<feature type="binding site" evidence="12">
    <location>
        <position position="175"/>
    </location>
    <ligand>
        <name>CoA</name>
        <dbReference type="ChEBI" id="CHEBI:57287"/>
    </ligand>
</feature>
<dbReference type="GO" id="GO:0009366">
    <property type="term" value="C:enterobactin synthetase complex"/>
    <property type="evidence" value="ECO:0007669"/>
    <property type="project" value="InterPro"/>
</dbReference>
<evidence type="ECO:0000259" key="14">
    <source>
        <dbReference type="Pfam" id="PF01648"/>
    </source>
</evidence>
<evidence type="ECO:0000256" key="13">
    <source>
        <dbReference type="PIRSR" id="PIRSR603542-2"/>
    </source>
</evidence>
<dbReference type="InterPro" id="IPR041354">
    <property type="entry name" value="4PPT_N"/>
</dbReference>
<feature type="binding site" evidence="12">
    <location>
        <begin position="94"/>
        <end position="95"/>
    </location>
    <ligand>
        <name>CoA</name>
        <dbReference type="ChEBI" id="CHEBI:57287"/>
    </ligand>
</feature>
<evidence type="ECO:0000256" key="1">
    <source>
        <dbReference type="ARBA" id="ARBA00003937"/>
    </source>
</evidence>
<evidence type="ECO:0000256" key="2">
    <source>
        <dbReference type="ARBA" id="ARBA00004993"/>
    </source>
</evidence>
<evidence type="ECO:0000256" key="12">
    <source>
        <dbReference type="PIRSR" id="PIRSR603542-1"/>
    </source>
</evidence>
<feature type="binding site" evidence="13">
    <location>
        <position position="116"/>
    </location>
    <ligand>
        <name>Mg(2+)</name>
        <dbReference type="ChEBI" id="CHEBI:18420"/>
    </ligand>
</feature>
<dbReference type="PRINTS" id="PR01399">
    <property type="entry name" value="ENTSNTHTASED"/>
</dbReference>
<keyword evidence="17" id="KW-1185">Reference proteome</keyword>
<comment type="pathway">
    <text evidence="2">Siderophore biosynthesis; enterobactin biosynthesis.</text>
</comment>
<feature type="binding site" evidence="12">
    <location>
        <position position="49"/>
    </location>
    <ligand>
        <name>CoA</name>
        <dbReference type="ChEBI" id="CHEBI:57287"/>
    </ligand>
</feature>
<accession>A0A1R4B8A2</accession>
<dbReference type="InterPro" id="IPR008278">
    <property type="entry name" value="4-PPantetheinyl_Trfase_dom"/>
</dbReference>
<feature type="binding site" evidence="13">
    <location>
        <position position="118"/>
    </location>
    <ligand>
        <name>Mg(2+)</name>
        <dbReference type="ChEBI" id="CHEBI:18420"/>
    </ligand>
</feature>
<dbReference type="OrthoDB" id="8210607at2"/>
<feature type="domain" description="4'-phosphopantetheinyl transferase" evidence="14">
    <location>
        <begin position="113"/>
        <end position="203"/>
    </location>
</feature>
<comment type="cofactor">
    <cofactor evidence="13">
        <name>Mg(2+)</name>
        <dbReference type="ChEBI" id="CHEBI:18420"/>
    </cofactor>
</comment>
<comment type="catalytic activity">
    <reaction evidence="11">
        <text>apo-[peptidyl-carrier protein] + CoA = holo-[peptidyl-carrier protein] + adenosine 3',5'-bisphosphate + H(+)</text>
        <dbReference type="Rhea" id="RHEA:46228"/>
        <dbReference type="Rhea" id="RHEA-COMP:11479"/>
        <dbReference type="Rhea" id="RHEA-COMP:11480"/>
        <dbReference type="ChEBI" id="CHEBI:15378"/>
        <dbReference type="ChEBI" id="CHEBI:29999"/>
        <dbReference type="ChEBI" id="CHEBI:57287"/>
        <dbReference type="ChEBI" id="CHEBI:58343"/>
        <dbReference type="ChEBI" id="CHEBI:64479"/>
    </reaction>
</comment>
<protein>
    <recommendedName>
        <fullName evidence="5">Enterobactin synthase component D</fullName>
    </recommendedName>
    <alternativeName>
        <fullName evidence="8">4'-phosphopantetheinyl transferase EntD</fullName>
    </alternativeName>
    <alternativeName>
        <fullName evidence="9">Enterochelin synthase D</fullName>
    </alternativeName>
</protein>
<evidence type="ECO:0000256" key="8">
    <source>
        <dbReference type="ARBA" id="ARBA00029894"/>
    </source>
</evidence>
<dbReference type="InterPro" id="IPR037143">
    <property type="entry name" value="4-PPantetheinyl_Trfase_dom_sf"/>
</dbReference>
<keyword evidence="13" id="KW-0460">Magnesium</keyword>
<dbReference type="GO" id="GO:0005886">
    <property type="term" value="C:plasma membrane"/>
    <property type="evidence" value="ECO:0007669"/>
    <property type="project" value="TreeGrafter"/>
</dbReference>
<dbReference type="Pfam" id="PF17837">
    <property type="entry name" value="4PPT_N"/>
    <property type="match status" value="1"/>
</dbReference>
<gene>
    <name evidence="16" type="primary">npt</name>
    <name evidence="16" type="ORF">VPAL9027_03149</name>
</gene>
<comment type="similarity">
    <text evidence="3">Belongs to the P-Pant transferase superfamily. EntD family.</text>
</comment>
<dbReference type="UniPathway" id="UPA00017"/>
<feature type="domain" description="4'-phosphopantetheinyl transferase N-terminal" evidence="15">
    <location>
        <begin position="42"/>
        <end position="104"/>
    </location>
</feature>
<dbReference type="InterPro" id="IPR003542">
    <property type="entry name" value="Enbac_synth_compD-like"/>
</dbReference>
<evidence type="ECO:0000313" key="16">
    <source>
        <dbReference type="EMBL" id="SJL85126.1"/>
    </source>
</evidence>
<dbReference type="SUPFAM" id="SSF56214">
    <property type="entry name" value="4'-phosphopantetheinyl transferase"/>
    <property type="match status" value="1"/>
</dbReference>
<evidence type="ECO:0000313" key="17">
    <source>
        <dbReference type="Proteomes" id="UP000189475"/>
    </source>
</evidence>
<feature type="binding site" evidence="12">
    <location>
        <position position="116"/>
    </location>
    <ligand>
        <name>CoA</name>
        <dbReference type="ChEBI" id="CHEBI:57287"/>
    </ligand>
</feature>
<evidence type="ECO:0000256" key="3">
    <source>
        <dbReference type="ARBA" id="ARBA00008342"/>
    </source>
</evidence>
<proteinExistence type="inferred from homology"/>
<sequence>MAFIGHKQSTQLGGMVVYFRQFDPEKYRPSRQTLSLIKRHSLELAVKKRQVEFIAGRQVANDALSTLGFSHDTVIPIGSGREPVWPTGIVGSISHNHNTAVCVTSQSDALSALGVDVETLLQPSVIDAVLPLIATPNEIDLFNMSRWTKSSMATVLFSAKESVFKALYPRVKQYLEFKDAVLTELNEVSGTATFTLSSYVRQLCGKTECRSFFRLGDHQVITLTYF</sequence>
<keyword evidence="7" id="KW-0259">Enterobactin biosynthesis</keyword>
<dbReference type="EMBL" id="FUFT01000009">
    <property type="protein sequence ID" value="SJL85126.1"/>
    <property type="molecule type" value="Genomic_DNA"/>
</dbReference>
<comment type="function">
    <text evidence="1">Involved in the biosynthesis of the siderophore enterobactin (enterochelin), which is a macrocyclic trimeric lactone of N-(2,3-dihydroxybenzoyl)-serine. The serine trilactone serves as a scaffolding for the three catechol functionalities that provide hexadentate coordination for the tightly ligated iron(2+) atoms. Plays an essential role in the assembly of the enterobactin by catalyzing the transfer of the 4'-phosphopantetheine (Ppant) moiety from coenzyme A to the apo-domains of both EntB (ArCP domain) and EntF (PCP domain) to yield their holo-forms which make them competent for the activation of 2,3-dihydroxybenzoate (DHB) and L-serine, respectively.</text>
</comment>
<name>A0A1R4B8A2_9VIBR</name>
<dbReference type="GO" id="GO:0000287">
    <property type="term" value="F:magnesium ion binding"/>
    <property type="evidence" value="ECO:0007669"/>
    <property type="project" value="InterPro"/>
</dbReference>
<feature type="binding site" evidence="12">
    <location>
        <position position="57"/>
    </location>
    <ligand>
        <name>CoA</name>
        <dbReference type="ChEBI" id="CHEBI:57287"/>
    </ligand>
</feature>
<feature type="binding site" evidence="12">
    <location>
        <position position="165"/>
    </location>
    <ligand>
        <name>CoA</name>
        <dbReference type="ChEBI" id="CHEBI:57287"/>
    </ligand>
</feature>
<dbReference type="PANTHER" id="PTHR38096">
    <property type="entry name" value="ENTEROBACTIN SYNTHASE COMPONENT D"/>
    <property type="match status" value="1"/>
</dbReference>
<keyword evidence="13" id="KW-0479">Metal-binding</keyword>
<evidence type="ECO:0000256" key="10">
    <source>
        <dbReference type="ARBA" id="ARBA00049176"/>
    </source>
</evidence>
<dbReference type="RefSeq" id="WP_077315518.1">
    <property type="nucleotide sequence ID" value="NZ_AP024887.1"/>
</dbReference>
<organism evidence="16 17">
    <name type="scientific">Vibrio palustris</name>
    <dbReference type="NCBI Taxonomy" id="1918946"/>
    <lineage>
        <taxon>Bacteria</taxon>
        <taxon>Pseudomonadati</taxon>
        <taxon>Pseudomonadota</taxon>
        <taxon>Gammaproteobacteria</taxon>
        <taxon>Vibrionales</taxon>
        <taxon>Vibrionaceae</taxon>
        <taxon>Vibrio</taxon>
    </lineage>
</organism>
<evidence type="ECO:0000256" key="11">
    <source>
        <dbReference type="ARBA" id="ARBA00049191"/>
    </source>
</evidence>
<dbReference type="Proteomes" id="UP000189475">
    <property type="component" value="Unassembled WGS sequence"/>
</dbReference>